<reference evidence="1 2" key="1">
    <citation type="journal article" date="2013" name="PLoS Genet.">
        <title>Plant-symbiotic fungi as chemical engineers: Multi-genome analysis of the Clavicipitaceae reveals dynamics of alkaloid loci.</title>
        <authorList>
            <person name="Schardl C.L."/>
            <person name="Young C.A."/>
            <person name="Hesse U."/>
            <person name="Amyotte S.G."/>
            <person name="Andreeva K."/>
            <person name="Calie P.J."/>
            <person name="Fleetwood D.J."/>
            <person name="Haws D.C."/>
            <person name="Moore N."/>
            <person name="Oeser B."/>
            <person name="Panaccione D.G."/>
            <person name="Schweri K.K."/>
            <person name="Voisey C.R."/>
            <person name="Farman M.L."/>
            <person name="Jaromczyk J.W."/>
            <person name="Roe B.A."/>
            <person name="O'Sullivan D.M."/>
            <person name="Scott B."/>
            <person name="Tudzynski P."/>
            <person name="An Z."/>
            <person name="Arnaoudova E.G."/>
            <person name="Bullock C.T."/>
            <person name="Charlton N.D."/>
            <person name="Chen L."/>
            <person name="Cox M."/>
            <person name="Dinkins R.D."/>
            <person name="Florea S."/>
            <person name="Glenn A.E."/>
            <person name="Gordon A."/>
            <person name="Gueldener U."/>
            <person name="Harris D.R."/>
            <person name="Hollin W."/>
            <person name="Jaromczyk J."/>
            <person name="Johnson R.D."/>
            <person name="Khan A.K."/>
            <person name="Leistner E."/>
            <person name="Leuchtmann A."/>
            <person name="Li C."/>
            <person name="Liu J."/>
            <person name="Liu J."/>
            <person name="Liu M."/>
            <person name="Mace W."/>
            <person name="Machado C."/>
            <person name="Nagabhyru P."/>
            <person name="Pan J."/>
            <person name="Schmid J."/>
            <person name="Sugawara K."/>
            <person name="Steiner U."/>
            <person name="Takach J.E."/>
            <person name="Tanaka E."/>
            <person name="Webb J.S."/>
            <person name="Wilson E.V."/>
            <person name="Wiseman J.L."/>
            <person name="Yoshida R."/>
            <person name="Zeng Z."/>
        </authorList>
    </citation>
    <scope>NUCLEOTIDE SEQUENCE [LARGE SCALE GENOMIC DNA]</scope>
    <source>
        <strain evidence="1 2">20.1</strain>
    </source>
</reference>
<accession>M1VYR6</accession>
<evidence type="ECO:0000313" key="2">
    <source>
        <dbReference type="Proteomes" id="UP000016801"/>
    </source>
</evidence>
<name>M1VYR6_CLAP2</name>
<proteinExistence type="predicted"/>
<sequence length="99" mass="11195">MQPPFGDVRLRRVQPLYQLQVQAVLRVVVTGGLFTVPMYDWPDHLPACQLALNNRTSTVMGMSANRALHGYDFLVDKLTQGRPEVSHPIQPTIRDDLLI</sequence>
<comment type="caution">
    <text evidence="1">The sequence shown here is derived from an EMBL/GenBank/DDBJ whole genome shotgun (WGS) entry which is preliminary data.</text>
</comment>
<evidence type="ECO:0000313" key="1">
    <source>
        <dbReference type="EMBL" id="CCE34312.1"/>
    </source>
</evidence>
<organism evidence="1 2">
    <name type="scientific">Claviceps purpurea (strain 20.1)</name>
    <name type="common">Ergot fungus</name>
    <name type="synonym">Sphacelia segetum</name>
    <dbReference type="NCBI Taxonomy" id="1111077"/>
    <lineage>
        <taxon>Eukaryota</taxon>
        <taxon>Fungi</taxon>
        <taxon>Dikarya</taxon>
        <taxon>Ascomycota</taxon>
        <taxon>Pezizomycotina</taxon>
        <taxon>Sordariomycetes</taxon>
        <taxon>Hypocreomycetidae</taxon>
        <taxon>Hypocreales</taxon>
        <taxon>Clavicipitaceae</taxon>
        <taxon>Claviceps</taxon>
    </lineage>
</organism>
<dbReference type="HOGENOM" id="CLU_2320138_0_0_1"/>
<dbReference type="AlphaFoldDB" id="M1VYR6"/>
<gene>
    <name evidence="1" type="ORF">CPUR_08244</name>
</gene>
<keyword evidence="2" id="KW-1185">Reference proteome</keyword>
<dbReference type="EMBL" id="CAGA01000083">
    <property type="protein sequence ID" value="CCE34312.1"/>
    <property type="molecule type" value="Genomic_DNA"/>
</dbReference>
<protein>
    <submittedName>
        <fullName evidence="1">Uncharacterized protein</fullName>
    </submittedName>
</protein>
<dbReference type="Proteomes" id="UP000016801">
    <property type="component" value="Unassembled WGS sequence"/>
</dbReference>
<dbReference type="VEuPathDB" id="FungiDB:CPUR_08244"/>